<dbReference type="EMBL" id="CAJPEV010004755">
    <property type="protein sequence ID" value="CAG0902260.1"/>
    <property type="molecule type" value="Genomic_DNA"/>
</dbReference>
<evidence type="ECO:0000313" key="1">
    <source>
        <dbReference type="EMBL" id="CAD7252716.1"/>
    </source>
</evidence>
<name>A0A7R9FRR8_9CRUS</name>
<dbReference type="Proteomes" id="UP000677054">
    <property type="component" value="Unassembled WGS sequence"/>
</dbReference>
<feature type="non-terminal residue" evidence="1">
    <location>
        <position position="1"/>
    </location>
</feature>
<accession>A0A7R9FRR8</accession>
<keyword evidence="2" id="KW-1185">Reference proteome</keyword>
<evidence type="ECO:0000313" key="2">
    <source>
        <dbReference type="Proteomes" id="UP000677054"/>
    </source>
</evidence>
<proteinExistence type="predicted"/>
<organism evidence="1">
    <name type="scientific">Darwinula stevensoni</name>
    <dbReference type="NCBI Taxonomy" id="69355"/>
    <lineage>
        <taxon>Eukaryota</taxon>
        <taxon>Metazoa</taxon>
        <taxon>Ecdysozoa</taxon>
        <taxon>Arthropoda</taxon>
        <taxon>Crustacea</taxon>
        <taxon>Oligostraca</taxon>
        <taxon>Ostracoda</taxon>
        <taxon>Podocopa</taxon>
        <taxon>Podocopida</taxon>
        <taxon>Darwinulocopina</taxon>
        <taxon>Darwinuloidea</taxon>
        <taxon>Darwinulidae</taxon>
        <taxon>Darwinula</taxon>
    </lineage>
</organism>
<reference evidence="1" key="1">
    <citation type="submission" date="2020-11" db="EMBL/GenBank/DDBJ databases">
        <authorList>
            <person name="Tran Van P."/>
        </authorList>
    </citation>
    <scope>NUCLEOTIDE SEQUENCE</scope>
</reference>
<protein>
    <submittedName>
        <fullName evidence="1">Uncharacterized protein</fullName>
    </submittedName>
</protein>
<dbReference type="EMBL" id="LR904272">
    <property type="protein sequence ID" value="CAD7252716.1"/>
    <property type="molecule type" value="Genomic_DNA"/>
</dbReference>
<gene>
    <name evidence="1" type="ORF">DSTB1V02_LOCUS12471</name>
</gene>
<dbReference type="AlphaFoldDB" id="A0A7R9FRR8"/>
<sequence>MFDITNTVKILEKGWRDVGFPRLLQHVLSHESPTEQKLHPGTLSTSLESCSFVFGTKPELISPPPEGHNHGGFKCQDSEARSCLAVAAAAYLYSYKSEKKFVVLISDNEIKELFKATLNILHGSTMSEETQIHHPKDYRGCEHFLVMCVGVEDSWVVDGISRAIRTLVIVDGGNHPAAQSRIRLWQEMKRRGFLIEKPGSFSNALASLSDNHWNTLYQKRPSLKLVGEYMKCLGFVEGGLIEVSNFTVDGSEI</sequence>